<evidence type="ECO:0000256" key="1">
    <source>
        <dbReference type="ARBA" id="ARBA00023012"/>
    </source>
</evidence>
<feature type="domain" description="HPt" evidence="2">
    <location>
        <begin position="87"/>
        <end position="162"/>
    </location>
</feature>
<dbReference type="SUPFAM" id="SSF47226">
    <property type="entry name" value="Histidine-containing phosphotransfer domain, HPT domain"/>
    <property type="match status" value="1"/>
</dbReference>
<dbReference type="InterPro" id="IPR008207">
    <property type="entry name" value="Sig_transdc_His_kin_Hpt_dom"/>
</dbReference>
<keyword evidence="1" id="KW-0902">Two-component regulatory system</keyword>
<dbReference type="Gene3D" id="1.20.120.160">
    <property type="entry name" value="HPT domain"/>
    <property type="match status" value="1"/>
</dbReference>
<evidence type="ECO:0000313" key="4">
    <source>
        <dbReference type="Proteomes" id="UP001597171"/>
    </source>
</evidence>
<gene>
    <name evidence="3" type="ORF">ACFQ4O_13765</name>
</gene>
<comment type="caution">
    <text evidence="3">The sequence shown here is derived from an EMBL/GenBank/DDBJ whole genome shotgun (WGS) entry which is preliminary data.</text>
</comment>
<dbReference type="EMBL" id="JBHTMX010000162">
    <property type="protein sequence ID" value="MFD1333067.1"/>
    <property type="molecule type" value="Genomic_DNA"/>
</dbReference>
<reference evidence="4" key="1">
    <citation type="journal article" date="2019" name="Int. J. Syst. Evol. Microbiol.">
        <title>The Global Catalogue of Microorganisms (GCM) 10K type strain sequencing project: providing services to taxonomists for standard genome sequencing and annotation.</title>
        <authorList>
            <consortium name="The Broad Institute Genomics Platform"/>
            <consortium name="The Broad Institute Genome Sequencing Center for Infectious Disease"/>
            <person name="Wu L."/>
            <person name="Ma J."/>
        </authorList>
    </citation>
    <scope>NUCLEOTIDE SEQUENCE [LARGE SCALE GENOMIC DNA]</scope>
    <source>
        <strain evidence="4">CCUG 61696</strain>
    </source>
</reference>
<evidence type="ECO:0000259" key="2">
    <source>
        <dbReference type="Pfam" id="PF01627"/>
    </source>
</evidence>
<proteinExistence type="predicted"/>
<keyword evidence="4" id="KW-1185">Reference proteome</keyword>
<evidence type="ECO:0000313" key="3">
    <source>
        <dbReference type="EMBL" id="MFD1333067.1"/>
    </source>
</evidence>
<accession>A0ABW3ZAM5</accession>
<dbReference type="Proteomes" id="UP001597171">
    <property type="component" value="Unassembled WGS sequence"/>
</dbReference>
<protein>
    <submittedName>
        <fullName evidence="3">Hpt domain-containing protein</fullName>
    </submittedName>
</protein>
<name>A0ABW3ZAM5_9HYPH</name>
<sequence>MPDQPPILTALSDDAVLQDLTLEPRLEGLSWDVPAEVFTDHVVLRPPNALKERAAQPAKRGDRSGLDAVSRAEHAMELLSAEFDGWMAAEIERLEAARKAYATQRDPANEAAFYRSAHDLRGQAATFGFPLVGEIADGLCQLMEALGPAAPQPHLDRHVEAMRALVREDVRGRHLPLAIEIVNSLVTLRADVLPKPPTA</sequence>
<dbReference type="RefSeq" id="WP_378776286.1">
    <property type="nucleotide sequence ID" value="NZ_JBHTMX010000162.1"/>
</dbReference>
<dbReference type="InterPro" id="IPR036641">
    <property type="entry name" value="HPT_dom_sf"/>
</dbReference>
<dbReference type="Pfam" id="PF01627">
    <property type="entry name" value="Hpt"/>
    <property type="match status" value="1"/>
</dbReference>
<organism evidence="3 4">
    <name type="scientific">Methylopila musalis</name>
    <dbReference type="NCBI Taxonomy" id="1134781"/>
    <lineage>
        <taxon>Bacteria</taxon>
        <taxon>Pseudomonadati</taxon>
        <taxon>Pseudomonadota</taxon>
        <taxon>Alphaproteobacteria</taxon>
        <taxon>Hyphomicrobiales</taxon>
        <taxon>Methylopilaceae</taxon>
        <taxon>Methylopila</taxon>
    </lineage>
</organism>